<reference evidence="1 2" key="1">
    <citation type="submission" date="2011-08" db="EMBL/GenBank/DDBJ databases">
        <authorList>
            <person name="Weinstock G."/>
            <person name="Sodergren E."/>
            <person name="Clifton S."/>
            <person name="Fulton L."/>
            <person name="Fulton B."/>
            <person name="Courtney L."/>
            <person name="Fronick C."/>
            <person name="Harrison M."/>
            <person name="Strong C."/>
            <person name="Farmer C."/>
            <person name="Delahaunty K."/>
            <person name="Markovic C."/>
            <person name="Hall O."/>
            <person name="Minx P."/>
            <person name="Tomlinson C."/>
            <person name="Mitreva M."/>
            <person name="Hou S."/>
            <person name="Chen J."/>
            <person name="Wollam A."/>
            <person name="Pepin K.H."/>
            <person name="Johnson M."/>
            <person name="Bhonagiri V."/>
            <person name="Zhang X."/>
            <person name="Suruliraj S."/>
            <person name="Warren W."/>
            <person name="Chinwalla A."/>
            <person name="Mardis E.R."/>
            <person name="Wilson R.K."/>
        </authorList>
    </citation>
    <scope>NUCLEOTIDE SEQUENCE [LARGE SCALE GENOMIC DNA]</scope>
    <source>
        <strain evidence="1 2">ATCC 51873</strain>
    </source>
</reference>
<gene>
    <name evidence="1" type="ORF">HMPREF0454_02387</name>
</gene>
<proteinExistence type="predicted"/>
<dbReference type="InterPro" id="IPR057902">
    <property type="entry name" value="N_peptide"/>
</dbReference>
<dbReference type="Pfam" id="PF25694">
    <property type="entry name" value="N_peptide"/>
    <property type="match status" value="1"/>
</dbReference>
<accession>G9Y736</accession>
<comment type="caution">
    <text evidence="1">The sequence shown here is derived from an EMBL/GenBank/DDBJ whole genome shotgun (WGS) entry which is preliminary data.</text>
</comment>
<organism evidence="1 2">
    <name type="scientific">Hafnia alvei ATCC 51873</name>
    <dbReference type="NCBI Taxonomy" id="1002364"/>
    <lineage>
        <taxon>Bacteria</taxon>
        <taxon>Pseudomonadati</taxon>
        <taxon>Pseudomonadota</taxon>
        <taxon>Gammaproteobacteria</taxon>
        <taxon>Enterobacterales</taxon>
        <taxon>Hafniaceae</taxon>
        <taxon>Hafnia</taxon>
    </lineage>
</organism>
<evidence type="ECO:0000313" key="1">
    <source>
        <dbReference type="EMBL" id="EHM42380.1"/>
    </source>
</evidence>
<sequence length="114" mass="12566">MAKVSVQLKAASMRIATYHTTKALTEDVNMNSRQRYKAKRAAENRERNLYLTKIDKAYTKLSMGLSGCSERTVKALSLPTPVVRGEEEVTGSYCLPQVAIFAAGHRKSGSVTAR</sequence>
<dbReference type="HOGENOM" id="CLU_159219_1_0_6"/>
<dbReference type="EMBL" id="AGCI01000055">
    <property type="protein sequence ID" value="EHM42380.1"/>
    <property type="molecule type" value="Genomic_DNA"/>
</dbReference>
<dbReference type="Proteomes" id="UP000005959">
    <property type="component" value="Unassembled WGS sequence"/>
</dbReference>
<dbReference type="AlphaFoldDB" id="G9Y736"/>
<evidence type="ECO:0000313" key="2">
    <source>
        <dbReference type="Proteomes" id="UP000005959"/>
    </source>
</evidence>
<protein>
    <submittedName>
        <fullName evidence="1">Regulatory protein N domain protein</fullName>
    </submittedName>
</protein>
<name>G9Y736_HAFAL</name>